<keyword evidence="3 12" id="KW-0813">Transport</keyword>
<evidence type="ECO:0000313" key="16">
    <source>
        <dbReference type="Proteomes" id="UP000264313"/>
    </source>
</evidence>
<feature type="transmembrane region" description="Helical" evidence="12">
    <location>
        <begin position="403"/>
        <end position="422"/>
    </location>
</feature>
<keyword evidence="4 12" id="KW-1003">Cell membrane</keyword>
<feature type="transmembrane region" description="Helical" evidence="12">
    <location>
        <begin position="370"/>
        <end position="391"/>
    </location>
</feature>
<feature type="transmembrane region" description="Helical" evidence="12">
    <location>
        <begin position="250"/>
        <end position="271"/>
    </location>
</feature>
<feature type="domain" description="K+ potassium transporter C-terminal" evidence="14">
    <location>
        <begin position="479"/>
        <end position="626"/>
    </location>
</feature>
<dbReference type="InterPro" id="IPR023051">
    <property type="entry name" value="Kup"/>
</dbReference>
<keyword evidence="10 12" id="KW-0406">Ion transport</keyword>
<reference evidence="15 16" key="1">
    <citation type="journal article" date="2018" name="Nat. Biotechnol.">
        <title>A standardized bacterial taxonomy based on genome phylogeny substantially revises the tree of life.</title>
        <authorList>
            <person name="Parks D.H."/>
            <person name="Chuvochina M."/>
            <person name="Waite D.W."/>
            <person name="Rinke C."/>
            <person name="Skarshewski A."/>
            <person name="Chaumeil P.A."/>
            <person name="Hugenholtz P."/>
        </authorList>
    </citation>
    <scope>NUCLEOTIDE SEQUENCE [LARGE SCALE GENOMIC DNA]</scope>
    <source>
        <strain evidence="15">UBA9958</strain>
    </source>
</reference>
<name>A0A351RBY6_9PROT</name>
<evidence type="ECO:0000256" key="6">
    <source>
        <dbReference type="ARBA" id="ARBA00022692"/>
    </source>
</evidence>
<evidence type="ECO:0000256" key="11">
    <source>
        <dbReference type="ARBA" id="ARBA00023136"/>
    </source>
</evidence>
<comment type="subcellular location">
    <subcellularLocation>
        <location evidence="12">Cell membrane</location>
        <topology evidence="12">Multi-pass membrane protein</topology>
    </subcellularLocation>
    <subcellularLocation>
        <location evidence="1">Membrane</location>
        <topology evidence="1">Multi-pass membrane protein</topology>
    </subcellularLocation>
</comment>
<keyword evidence="6 12" id="KW-0812">Transmembrane</keyword>
<evidence type="ECO:0000256" key="3">
    <source>
        <dbReference type="ARBA" id="ARBA00022448"/>
    </source>
</evidence>
<evidence type="ECO:0000259" key="13">
    <source>
        <dbReference type="Pfam" id="PF02705"/>
    </source>
</evidence>
<evidence type="ECO:0000256" key="9">
    <source>
        <dbReference type="ARBA" id="ARBA00022989"/>
    </source>
</evidence>
<feature type="domain" description="K+ potassium transporter integral membrane" evidence="13">
    <location>
        <begin position="14"/>
        <end position="468"/>
    </location>
</feature>
<dbReference type="GO" id="GO:0005886">
    <property type="term" value="C:plasma membrane"/>
    <property type="evidence" value="ECO:0007669"/>
    <property type="project" value="UniProtKB-SubCell"/>
</dbReference>
<feature type="transmembrane region" description="Helical" evidence="12">
    <location>
        <begin position="169"/>
        <end position="194"/>
    </location>
</feature>
<feature type="transmembrane region" description="Helical" evidence="12">
    <location>
        <begin position="347"/>
        <end position="364"/>
    </location>
</feature>
<gene>
    <name evidence="15" type="primary">trkD</name>
    <name evidence="12" type="synonym">kup</name>
    <name evidence="15" type="ORF">DCW48_08370</name>
</gene>
<comment type="similarity">
    <text evidence="2 12">Belongs to the HAK/KUP transporter (TC 2.A.72) family.</text>
</comment>
<dbReference type="HAMAP" id="MF_01522">
    <property type="entry name" value="Kup"/>
    <property type="match status" value="1"/>
</dbReference>
<feature type="transmembrane region" description="Helical" evidence="12">
    <location>
        <begin position="52"/>
        <end position="73"/>
    </location>
</feature>
<evidence type="ECO:0000256" key="5">
    <source>
        <dbReference type="ARBA" id="ARBA00022538"/>
    </source>
</evidence>
<evidence type="ECO:0000256" key="10">
    <source>
        <dbReference type="ARBA" id="ARBA00023065"/>
    </source>
</evidence>
<dbReference type="PANTHER" id="PTHR30540">
    <property type="entry name" value="OSMOTIC STRESS POTASSIUM TRANSPORTER"/>
    <property type="match status" value="1"/>
</dbReference>
<comment type="function">
    <text evidence="12">Transport of potassium into the cell. Likely operates as a K(+):H(+) symporter.</text>
</comment>
<evidence type="ECO:0000256" key="2">
    <source>
        <dbReference type="ARBA" id="ARBA00007019"/>
    </source>
</evidence>
<dbReference type="AlphaFoldDB" id="A0A351RBY6"/>
<proteinExistence type="inferred from homology"/>
<dbReference type="Pfam" id="PF22776">
    <property type="entry name" value="K_trans_C"/>
    <property type="match status" value="1"/>
</dbReference>
<feature type="transmembrane region" description="Helical" evidence="12">
    <location>
        <begin position="214"/>
        <end position="238"/>
    </location>
</feature>
<dbReference type="InterPro" id="IPR053952">
    <property type="entry name" value="K_trans_C"/>
</dbReference>
<sequence>MSSTPSSNTKRSALTLAALGVVFGDIGTSPLYTLKEVFSVGVHPVPLTEINMFGILSLIVWALILVVSIKYVAFIMRADNRGEGGIMALLALASRNVADDAKKQRNIMLLGILGACMFYADGIITPAISVLSAVEGLEVAAPILHPLILPITLVVLFLLFWAQSKGTALVGAFFGPIMLLWFSTLAILGINGIMQYPTILNALNPIYAIHFFQLSPWIAFVALGAVVLAVTGAEALYADMGHFGRSPIRLAWFGFVLPALILNYFGQGALILKNPETVKNPFYLLAPEWMLFPLIILATLAAVIASQAVITGAFSVSRQALQLGFLPRMHVSHTSESQQGQIYMPRVNWGLMLAVMVLVIGFGSSGDLAAAYGIAVTGDMIITTLLAGIVFHNLWGWSKLRTGALIAIFLTVDIAFFSANVLKVPDGGWVPLIIGVIIFTLMITWKTGRTMLYKHLKNEAMALDPFIEAISAHPPARVSGTALFMTPNPEGVPHAMLHNLKHNKVLHEKVVILTVKFLDFPRIPVEDRVTVEVLPHEFYRVTVHYGFKDEPDLPRDLALCAEKGLVLEAMDTSYFIGKEILIAHESSEMAYWRKKIFIGLFRSAETITNQFKLPPNRVVELGTQVTF</sequence>
<dbReference type="GO" id="GO:0015293">
    <property type="term" value="F:symporter activity"/>
    <property type="evidence" value="ECO:0007669"/>
    <property type="project" value="UniProtKB-UniRule"/>
</dbReference>
<evidence type="ECO:0000256" key="4">
    <source>
        <dbReference type="ARBA" id="ARBA00022475"/>
    </source>
</evidence>
<dbReference type="InterPro" id="IPR053951">
    <property type="entry name" value="K_trans_N"/>
</dbReference>
<evidence type="ECO:0000256" key="12">
    <source>
        <dbReference type="HAMAP-Rule" id="MF_01522"/>
    </source>
</evidence>
<comment type="caution">
    <text evidence="15">The sequence shown here is derived from an EMBL/GenBank/DDBJ whole genome shotgun (WGS) entry which is preliminary data.</text>
</comment>
<keyword evidence="9 12" id="KW-1133">Transmembrane helix</keyword>
<feature type="transmembrane region" description="Helical" evidence="12">
    <location>
        <begin position="428"/>
        <end position="445"/>
    </location>
</feature>
<evidence type="ECO:0000256" key="7">
    <source>
        <dbReference type="ARBA" id="ARBA00022847"/>
    </source>
</evidence>
<keyword evidence="11 12" id="KW-0472">Membrane</keyword>
<dbReference type="InterPro" id="IPR003855">
    <property type="entry name" value="K+_transporter"/>
</dbReference>
<dbReference type="EMBL" id="DNAA01000203">
    <property type="protein sequence ID" value="HBA09557.1"/>
    <property type="molecule type" value="Genomic_DNA"/>
</dbReference>
<evidence type="ECO:0000313" key="15">
    <source>
        <dbReference type="EMBL" id="HBA09557.1"/>
    </source>
</evidence>
<protein>
    <recommendedName>
        <fullName evidence="12">Probable potassium transport system protein Kup</fullName>
    </recommendedName>
</protein>
<keyword evidence="7 12" id="KW-0769">Symport</keyword>
<keyword evidence="8 12" id="KW-0630">Potassium</keyword>
<evidence type="ECO:0000259" key="14">
    <source>
        <dbReference type="Pfam" id="PF22776"/>
    </source>
</evidence>
<keyword evidence="5 12" id="KW-0633">Potassium transport</keyword>
<organism evidence="15 16">
    <name type="scientific">Methylotenera mobilis</name>
    <dbReference type="NCBI Taxonomy" id="359408"/>
    <lineage>
        <taxon>Bacteria</taxon>
        <taxon>Pseudomonadati</taxon>
        <taxon>Pseudomonadota</taxon>
        <taxon>Betaproteobacteria</taxon>
        <taxon>Nitrosomonadales</taxon>
        <taxon>Methylophilaceae</taxon>
        <taxon>Methylotenera</taxon>
    </lineage>
</organism>
<feature type="transmembrane region" description="Helical" evidence="12">
    <location>
        <begin position="107"/>
        <end position="131"/>
    </location>
</feature>
<feature type="transmembrane region" description="Helical" evidence="12">
    <location>
        <begin position="143"/>
        <end position="162"/>
    </location>
</feature>
<dbReference type="STRING" id="1132855.GCA_000384255_02153"/>
<evidence type="ECO:0000256" key="8">
    <source>
        <dbReference type="ARBA" id="ARBA00022958"/>
    </source>
</evidence>
<evidence type="ECO:0000256" key="1">
    <source>
        <dbReference type="ARBA" id="ARBA00004141"/>
    </source>
</evidence>
<accession>A0A351RBY6</accession>
<dbReference type="Proteomes" id="UP000264313">
    <property type="component" value="Unassembled WGS sequence"/>
</dbReference>
<feature type="transmembrane region" description="Helical" evidence="12">
    <location>
        <begin position="291"/>
        <end position="316"/>
    </location>
</feature>
<dbReference type="GO" id="GO:0015079">
    <property type="term" value="F:potassium ion transmembrane transporter activity"/>
    <property type="evidence" value="ECO:0007669"/>
    <property type="project" value="UniProtKB-UniRule"/>
</dbReference>
<dbReference type="Pfam" id="PF02705">
    <property type="entry name" value="K_trans"/>
    <property type="match status" value="1"/>
</dbReference>
<dbReference type="PANTHER" id="PTHR30540:SF79">
    <property type="entry name" value="LOW AFFINITY POTASSIUM TRANSPORT SYSTEM PROTEIN KUP"/>
    <property type="match status" value="1"/>
</dbReference>
<comment type="catalytic activity">
    <reaction evidence="12">
        <text>K(+)(in) + H(+)(in) = K(+)(out) + H(+)(out)</text>
        <dbReference type="Rhea" id="RHEA:28490"/>
        <dbReference type="ChEBI" id="CHEBI:15378"/>
        <dbReference type="ChEBI" id="CHEBI:29103"/>
    </reaction>
</comment>